<proteinExistence type="predicted"/>
<reference evidence="2 3" key="1">
    <citation type="journal article" date="2024" name="Int. J. Syst. Evol. Microbiol.">
        <title>Paenibacillus hexagrammi sp. nov., a novel bacterium isolated from the gut content of Hexagrammos agrammus.</title>
        <authorList>
            <person name="Jung H.K."/>
            <person name="Kim D.G."/>
            <person name="Zin H."/>
            <person name="Park J."/>
            <person name="Jung H."/>
            <person name="Kim Y.O."/>
            <person name="Kong H.J."/>
            <person name="Kim J.W."/>
            <person name="Kim Y.S."/>
        </authorList>
    </citation>
    <scope>NUCLEOTIDE SEQUENCE [LARGE SCALE GENOMIC DNA]</scope>
    <source>
        <strain evidence="2 3">YPD9-1</strain>
    </source>
</reference>
<feature type="transmembrane region" description="Helical" evidence="1">
    <location>
        <begin position="233"/>
        <end position="254"/>
    </location>
</feature>
<keyword evidence="1" id="KW-0812">Transmembrane</keyword>
<feature type="transmembrane region" description="Helical" evidence="1">
    <location>
        <begin position="124"/>
        <end position="145"/>
    </location>
</feature>
<protein>
    <submittedName>
        <fullName evidence="2">Uncharacterized protein</fullName>
    </submittedName>
</protein>
<sequence>MTSYMKSGFRAAVQQPFAVIVLFLYQLGWGMALYKMVQSVLVPLMHRFPGSSQPKLAMQLFLAEGQFQLFKTDVSYSYLWTLVILLGVRMLLTPMLNAGIYYSITHTEQNAGYRFFKGIRELSLSFFLCYAARVALTMLPLIWLIPEVQSIYAHSTSYESAALSMLPWLGGLLAYGFILHLLFMHVQFALALRSGIIATIGAFLRHLLPIVTIALLLVIGSGLLAGVTVTATYIWAGLLALMIYQLFPLFNMFLQMWALTSQYHLWSAKNNS</sequence>
<feature type="transmembrane region" description="Helical" evidence="1">
    <location>
        <begin position="207"/>
        <end position="227"/>
    </location>
</feature>
<accession>A0ABY3SKK9</accession>
<keyword evidence="1" id="KW-0472">Membrane</keyword>
<evidence type="ECO:0000313" key="2">
    <source>
        <dbReference type="EMBL" id="UJF33631.1"/>
    </source>
</evidence>
<dbReference type="RefSeq" id="WP_235120012.1">
    <property type="nucleotide sequence ID" value="NZ_CP090978.1"/>
</dbReference>
<name>A0ABY3SKK9_9BACL</name>
<evidence type="ECO:0000256" key="1">
    <source>
        <dbReference type="SAM" id="Phobius"/>
    </source>
</evidence>
<feature type="transmembrane region" description="Helical" evidence="1">
    <location>
        <begin position="165"/>
        <end position="186"/>
    </location>
</feature>
<keyword evidence="1" id="KW-1133">Transmembrane helix</keyword>
<dbReference type="EMBL" id="CP090978">
    <property type="protein sequence ID" value="UJF33631.1"/>
    <property type="molecule type" value="Genomic_DNA"/>
</dbReference>
<feature type="transmembrane region" description="Helical" evidence="1">
    <location>
        <begin position="78"/>
        <end position="104"/>
    </location>
</feature>
<keyword evidence="3" id="KW-1185">Reference proteome</keyword>
<gene>
    <name evidence="2" type="ORF">L0M14_29830</name>
</gene>
<organism evidence="2 3">
    <name type="scientific">Paenibacillus hexagrammi</name>
    <dbReference type="NCBI Taxonomy" id="2908839"/>
    <lineage>
        <taxon>Bacteria</taxon>
        <taxon>Bacillati</taxon>
        <taxon>Bacillota</taxon>
        <taxon>Bacilli</taxon>
        <taxon>Bacillales</taxon>
        <taxon>Paenibacillaceae</taxon>
        <taxon>Paenibacillus</taxon>
    </lineage>
</organism>
<dbReference type="Proteomes" id="UP001649230">
    <property type="component" value="Chromosome"/>
</dbReference>
<feature type="transmembrane region" description="Helical" evidence="1">
    <location>
        <begin position="12"/>
        <end position="34"/>
    </location>
</feature>
<evidence type="ECO:0000313" key="3">
    <source>
        <dbReference type="Proteomes" id="UP001649230"/>
    </source>
</evidence>